<keyword evidence="1" id="KW-0472">Membrane</keyword>
<feature type="transmembrane region" description="Helical" evidence="1">
    <location>
        <begin position="28"/>
        <end position="46"/>
    </location>
</feature>
<evidence type="ECO:0000313" key="2">
    <source>
        <dbReference type="EMBL" id="OYQ47171.1"/>
    </source>
</evidence>
<proteinExistence type="predicted"/>
<keyword evidence="1" id="KW-1133">Transmembrane helix</keyword>
<accession>A0A256A0L6</accession>
<protein>
    <submittedName>
        <fullName evidence="2">Uncharacterized protein</fullName>
    </submittedName>
</protein>
<feature type="transmembrane region" description="Helical" evidence="1">
    <location>
        <begin position="58"/>
        <end position="82"/>
    </location>
</feature>
<gene>
    <name evidence="2" type="ORF">CHU92_01145</name>
</gene>
<dbReference type="AlphaFoldDB" id="A0A256A0L6"/>
<name>A0A256A0L6_9FLAO</name>
<organism evidence="2 3">
    <name type="scientific">Flavobacterium cyanobacteriorum</name>
    <dbReference type="NCBI Taxonomy" id="2022802"/>
    <lineage>
        <taxon>Bacteria</taxon>
        <taxon>Pseudomonadati</taxon>
        <taxon>Bacteroidota</taxon>
        <taxon>Flavobacteriia</taxon>
        <taxon>Flavobacteriales</taxon>
        <taxon>Flavobacteriaceae</taxon>
        <taxon>Flavobacterium</taxon>
    </lineage>
</organism>
<evidence type="ECO:0000313" key="3">
    <source>
        <dbReference type="Proteomes" id="UP000216605"/>
    </source>
</evidence>
<dbReference type="Proteomes" id="UP000216605">
    <property type="component" value="Unassembled WGS sequence"/>
</dbReference>
<comment type="caution">
    <text evidence="2">The sequence shown here is derived from an EMBL/GenBank/DDBJ whole genome shotgun (WGS) entry which is preliminary data.</text>
</comment>
<evidence type="ECO:0000256" key="1">
    <source>
        <dbReference type="SAM" id="Phobius"/>
    </source>
</evidence>
<reference evidence="2 3" key="1">
    <citation type="submission" date="2017-07" db="EMBL/GenBank/DDBJ databases">
        <title>Flavobacterium cyanobacteriorum sp. nov., isolated from cyanobacterial aggregates in a eutrophic lake.</title>
        <authorList>
            <person name="Cai H."/>
        </authorList>
    </citation>
    <scope>NUCLEOTIDE SEQUENCE [LARGE SCALE GENOMIC DNA]</scope>
    <source>
        <strain evidence="2 3">TH021</strain>
    </source>
</reference>
<sequence length="105" mass="12224">MFSGKCNYAEIALIFSTVFNLNILTMKLLYFFLFLFGMLLTGYLLINDFSFDNISFSGYLINTLFIMIVGCAAVICVLYILGTRRRRPDKGMMTIRQYYQYKSAR</sequence>
<keyword evidence="3" id="KW-1185">Reference proteome</keyword>
<keyword evidence="1" id="KW-0812">Transmembrane</keyword>
<dbReference type="EMBL" id="NOXV01000102">
    <property type="protein sequence ID" value="OYQ47171.1"/>
    <property type="molecule type" value="Genomic_DNA"/>
</dbReference>